<evidence type="ECO:0000313" key="1">
    <source>
        <dbReference type="EnsemblPlants" id="Zm00001eb143620_P001"/>
    </source>
</evidence>
<accession>A0A804N8T1</accession>
<keyword evidence="2" id="KW-1185">Reference proteome</keyword>
<dbReference type="Proteomes" id="UP000007305">
    <property type="component" value="Chromosome 3"/>
</dbReference>
<reference evidence="1" key="2">
    <citation type="submission" date="2019-07" db="EMBL/GenBank/DDBJ databases">
        <authorList>
            <person name="Seetharam A."/>
            <person name="Woodhouse M."/>
            <person name="Cannon E."/>
        </authorList>
    </citation>
    <scope>NUCLEOTIDE SEQUENCE [LARGE SCALE GENOMIC DNA]</scope>
    <source>
        <strain evidence="1">cv. B73</strain>
    </source>
</reference>
<dbReference type="AlphaFoldDB" id="A0A804N8T1"/>
<evidence type="ECO:0000313" key="2">
    <source>
        <dbReference type="Proteomes" id="UP000007305"/>
    </source>
</evidence>
<dbReference type="InParanoid" id="A0A804N8T1"/>
<reference evidence="1" key="3">
    <citation type="submission" date="2021-05" db="UniProtKB">
        <authorList>
            <consortium name="EnsemblPlants"/>
        </authorList>
    </citation>
    <scope>IDENTIFICATION</scope>
    <source>
        <strain evidence="1">cv. B73</strain>
    </source>
</reference>
<dbReference type="Gramene" id="Zm00001eb143620_T001">
    <property type="protein sequence ID" value="Zm00001eb143620_P001"/>
    <property type="gene ID" value="Zm00001eb143620"/>
</dbReference>
<reference evidence="2" key="1">
    <citation type="submission" date="2015-12" db="EMBL/GenBank/DDBJ databases">
        <title>Update maize B73 reference genome by single molecule sequencing technologies.</title>
        <authorList>
            <consortium name="Maize Genome Sequencing Project"/>
            <person name="Ware D."/>
        </authorList>
    </citation>
    <scope>NUCLEOTIDE SEQUENCE [LARGE SCALE GENOMIC DNA]</scope>
    <source>
        <strain evidence="2">cv. B73</strain>
    </source>
</reference>
<protein>
    <submittedName>
        <fullName evidence="1">Uncharacterized protein</fullName>
    </submittedName>
</protein>
<name>A0A804N8T1_MAIZE</name>
<sequence>MYRGGTPVLRCPIPTPALTALAWCSVLSSAPPPLLAPRHLLRQLRARWREEDYTKLYCILQSYCSVAHHQWSKKKVSFRFLPGARRLQVAADPGVRRLERVGRRHARHPVLPGRGLLLRGAGGEGRRGSLQGAPVACQALRLQEVRCSSEGGERNRCAAGGEEGTQEALRERAAQVEAQGSCGRGPVQDLPAASLQEEAAEEFAWRVPRLGLHRLIVRDAELNKFLESSLAWCSGESCIVVYANMRLMETYYCFCTRLNVRIGPSLTNVFSKTC</sequence>
<dbReference type="EnsemblPlants" id="Zm00001eb143620_T001">
    <property type="protein sequence ID" value="Zm00001eb143620_P001"/>
    <property type="gene ID" value="Zm00001eb143620"/>
</dbReference>
<proteinExistence type="predicted"/>
<organism evidence="1 2">
    <name type="scientific">Zea mays</name>
    <name type="common">Maize</name>
    <dbReference type="NCBI Taxonomy" id="4577"/>
    <lineage>
        <taxon>Eukaryota</taxon>
        <taxon>Viridiplantae</taxon>
        <taxon>Streptophyta</taxon>
        <taxon>Embryophyta</taxon>
        <taxon>Tracheophyta</taxon>
        <taxon>Spermatophyta</taxon>
        <taxon>Magnoliopsida</taxon>
        <taxon>Liliopsida</taxon>
        <taxon>Poales</taxon>
        <taxon>Poaceae</taxon>
        <taxon>PACMAD clade</taxon>
        <taxon>Panicoideae</taxon>
        <taxon>Andropogonodae</taxon>
        <taxon>Andropogoneae</taxon>
        <taxon>Tripsacinae</taxon>
        <taxon>Zea</taxon>
    </lineage>
</organism>